<dbReference type="InterPro" id="IPR001077">
    <property type="entry name" value="COMT_C"/>
</dbReference>
<keyword evidence="2" id="KW-0808">Transferase</keyword>
<evidence type="ECO:0000313" key="7">
    <source>
        <dbReference type="Proteomes" id="UP001434337"/>
    </source>
</evidence>
<organism evidence="6 7">
    <name type="scientific">Propioniciclava soli</name>
    <dbReference type="NCBI Taxonomy" id="2775081"/>
    <lineage>
        <taxon>Bacteria</taxon>
        <taxon>Bacillati</taxon>
        <taxon>Actinomycetota</taxon>
        <taxon>Actinomycetes</taxon>
        <taxon>Propionibacteriales</taxon>
        <taxon>Propionibacteriaceae</taxon>
        <taxon>Propioniciclava</taxon>
    </lineage>
</organism>
<feature type="domain" description="FAD-binding FR-type" evidence="5">
    <location>
        <begin position="12"/>
        <end position="147"/>
    </location>
</feature>
<dbReference type="PANTHER" id="PTHR30157:SF0">
    <property type="entry name" value="NADPH-DEPENDENT FERRIC-CHELATE REDUCTASE"/>
    <property type="match status" value="1"/>
</dbReference>
<dbReference type="InterPro" id="IPR029063">
    <property type="entry name" value="SAM-dependent_MTases_sf"/>
</dbReference>
<dbReference type="Gene3D" id="1.10.10.10">
    <property type="entry name" value="Winged helix-like DNA-binding domain superfamily/Winged helix DNA-binding domain"/>
    <property type="match status" value="1"/>
</dbReference>
<sequence length="606" mass="64618">MSSSRPYEAFAITTRALEVLRIADVTSGMRRVTLGGPALAAHTAPNGMPVAAFRSDGFDDEFKIILKHPDAAEPVVPTQADGHLDWPRGDPHLVMRTYTVRRWDAEAGEIDVDFVQHGVGPATTWARRVRPGETVHIAGPKSSSPHPEGVDWVLIAGDETALPAIGRWLEEWPTGARAQVFIEIAEDEHRQELPVPDGVEVTWLSRGGAEAGSTTLLLDAVARAPWWEGRVFAWVAGEALTLTPIRRWLRTERGLDRSQVEVTGYWRRQETAGPDADPGRPEPEEASPANRFHELIDLMPAVALRVAASLRVGTTLGAGSRTVAELADACGASEVGLGKLLRYLAALDVVRADAGRWSLTDLGRELDDEETEEDLALTGPAARDLAAAVSLLPAVLGRPDRWDDAAARRLFGADAAARATELEIDADTARYVASPIGTAEALRDAACVEISGRGAGSFAEAIVRAREGVEVTVVAAASDVPTLERIHGGHPRVRFAPGAVSEAGPSVDAVLLVDVLGELPDADAAHTLARAAERLSPGGVLLLLCDPLDEDRADDHDLEQDLVGFALHGAGARTHDEILALFGAAGLPEPQRTTVGWGDALYVARP</sequence>
<evidence type="ECO:0000313" key="6">
    <source>
        <dbReference type="EMBL" id="WZW98693.1"/>
    </source>
</evidence>
<dbReference type="EMBL" id="CP115965">
    <property type="protein sequence ID" value="WZW98693.1"/>
    <property type="molecule type" value="Genomic_DNA"/>
</dbReference>
<dbReference type="InterPro" id="IPR039374">
    <property type="entry name" value="SIP_fam"/>
</dbReference>
<keyword evidence="1" id="KW-0489">Methyltransferase</keyword>
<dbReference type="InterPro" id="IPR012967">
    <property type="entry name" value="COMT_dimerisation"/>
</dbReference>
<keyword evidence="3" id="KW-0949">S-adenosyl-L-methionine</keyword>
<dbReference type="Proteomes" id="UP001434337">
    <property type="component" value="Chromosome"/>
</dbReference>
<accession>A0ABZ3C7D8</accession>
<keyword evidence="7" id="KW-1185">Reference proteome</keyword>
<evidence type="ECO:0000259" key="5">
    <source>
        <dbReference type="PROSITE" id="PS51384"/>
    </source>
</evidence>
<dbReference type="PANTHER" id="PTHR30157">
    <property type="entry name" value="FERRIC REDUCTASE, NADPH-DEPENDENT"/>
    <property type="match status" value="1"/>
</dbReference>
<dbReference type="InterPro" id="IPR013113">
    <property type="entry name" value="SIP_FAD-bd"/>
</dbReference>
<dbReference type="Pfam" id="PF08100">
    <property type="entry name" value="Dimerisation"/>
    <property type="match status" value="1"/>
</dbReference>
<dbReference type="Pfam" id="PF08021">
    <property type="entry name" value="FAD_binding_9"/>
    <property type="match status" value="1"/>
</dbReference>
<dbReference type="SUPFAM" id="SSF53335">
    <property type="entry name" value="S-adenosyl-L-methionine-dependent methyltransferases"/>
    <property type="match status" value="1"/>
</dbReference>
<dbReference type="InterPro" id="IPR017938">
    <property type="entry name" value="Riboflavin_synthase-like_b-brl"/>
</dbReference>
<gene>
    <name evidence="6" type="ORF">PCC79_00350</name>
</gene>
<name>A0ABZ3C7D8_9ACTN</name>
<feature type="region of interest" description="Disordered" evidence="4">
    <location>
        <begin position="266"/>
        <end position="287"/>
    </location>
</feature>
<dbReference type="SUPFAM" id="SSF46785">
    <property type="entry name" value="Winged helix' DNA-binding domain"/>
    <property type="match status" value="1"/>
</dbReference>
<reference evidence="6 7" key="1">
    <citation type="journal article" date="2023" name="Environ Microbiome">
        <title>A coral-associated actinobacterium mitigates coral bleaching under heat stress.</title>
        <authorList>
            <person name="Li J."/>
            <person name="Zou Y."/>
            <person name="Li Q."/>
            <person name="Zhang J."/>
            <person name="Bourne D.G."/>
            <person name="Lyu Y."/>
            <person name="Liu C."/>
            <person name="Zhang S."/>
        </authorList>
    </citation>
    <scope>NUCLEOTIDE SEQUENCE [LARGE SCALE GENOMIC DNA]</scope>
    <source>
        <strain evidence="6 7">SCSIO 13291</strain>
    </source>
</reference>
<dbReference type="PROSITE" id="PS51683">
    <property type="entry name" value="SAM_OMT_II"/>
    <property type="match status" value="1"/>
</dbReference>
<dbReference type="SUPFAM" id="SSF63380">
    <property type="entry name" value="Riboflavin synthase domain-like"/>
    <property type="match status" value="1"/>
</dbReference>
<dbReference type="RefSeq" id="WP_232549299.1">
    <property type="nucleotide sequence ID" value="NZ_CP115965.1"/>
</dbReference>
<protein>
    <submittedName>
        <fullName evidence="6">Siderophore-interacting protein</fullName>
    </submittedName>
</protein>
<dbReference type="InterPro" id="IPR036388">
    <property type="entry name" value="WH-like_DNA-bd_sf"/>
</dbReference>
<dbReference type="Gene3D" id="3.40.50.80">
    <property type="entry name" value="Nucleotide-binding domain of ferredoxin-NADP reductase (FNR) module"/>
    <property type="match status" value="1"/>
</dbReference>
<dbReference type="InterPro" id="IPR016461">
    <property type="entry name" value="COMT-like"/>
</dbReference>
<dbReference type="Pfam" id="PF04954">
    <property type="entry name" value="SIP"/>
    <property type="match status" value="1"/>
</dbReference>
<evidence type="ECO:0000256" key="4">
    <source>
        <dbReference type="SAM" id="MobiDB-lite"/>
    </source>
</evidence>
<dbReference type="InterPro" id="IPR017927">
    <property type="entry name" value="FAD-bd_FR_type"/>
</dbReference>
<dbReference type="InterPro" id="IPR039261">
    <property type="entry name" value="FNR_nucleotide-bd"/>
</dbReference>
<evidence type="ECO:0000256" key="3">
    <source>
        <dbReference type="ARBA" id="ARBA00022691"/>
    </source>
</evidence>
<proteinExistence type="predicted"/>
<dbReference type="Pfam" id="PF00891">
    <property type="entry name" value="Methyltransf_2"/>
    <property type="match status" value="1"/>
</dbReference>
<dbReference type="InterPro" id="IPR007037">
    <property type="entry name" value="SIP_rossman_dom"/>
</dbReference>
<dbReference type="PROSITE" id="PS51384">
    <property type="entry name" value="FAD_FR"/>
    <property type="match status" value="1"/>
</dbReference>
<dbReference type="Gene3D" id="2.40.30.10">
    <property type="entry name" value="Translation factors"/>
    <property type="match status" value="1"/>
</dbReference>
<evidence type="ECO:0000256" key="1">
    <source>
        <dbReference type="ARBA" id="ARBA00022603"/>
    </source>
</evidence>
<dbReference type="CDD" id="cd06193">
    <property type="entry name" value="siderophore_interacting"/>
    <property type="match status" value="1"/>
</dbReference>
<evidence type="ECO:0000256" key="2">
    <source>
        <dbReference type="ARBA" id="ARBA00022679"/>
    </source>
</evidence>
<dbReference type="InterPro" id="IPR036390">
    <property type="entry name" value="WH_DNA-bd_sf"/>
</dbReference>
<dbReference type="Gene3D" id="3.40.50.150">
    <property type="entry name" value="Vaccinia Virus protein VP39"/>
    <property type="match status" value="1"/>
</dbReference>